<dbReference type="GO" id="GO:0009375">
    <property type="term" value="C:ferredoxin hydrogenase complex"/>
    <property type="evidence" value="ECO:0007669"/>
    <property type="project" value="InterPro"/>
</dbReference>
<feature type="domain" description="NADH:ubiquinone oxidoreductase-like 20kDa subunit" evidence="18">
    <location>
        <begin position="62"/>
        <end position="215"/>
    </location>
</feature>
<evidence type="ECO:0000256" key="12">
    <source>
        <dbReference type="ARBA" id="ARBA00023004"/>
    </source>
</evidence>
<evidence type="ECO:0000256" key="15">
    <source>
        <dbReference type="ARBA" id="ARBA00023291"/>
    </source>
</evidence>
<comment type="similarity">
    <text evidence="4">Belongs to the [NiFe]/[NiFeSe] hydrogenase small subunit family.</text>
</comment>
<evidence type="ECO:0000256" key="10">
    <source>
        <dbReference type="ARBA" id="ARBA00022729"/>
    </source>
</evidence>
<dbReference type="Pfam" id="PF01058">
    <property type="entry name" value="Oxidored_q6"/>
    <property type="match status" value="1"/>
</dbReference>
<dbReference type="InterPro" id="IPR037024">
    <property type="entry name" value="NiFe_Hase_small_N_sf"/>
</dbReference>
<dbReference type="STRING" id="225324.SAMN02745126_04772"/>
<dbReference type="AlphaFoldDB" id="A0A1T4SK60"/>
<evidence type="ECO:0000256" key="11">
    <source>
        <dbReference type="ARBA" id="ARBA00023002"/>
    </source>
</evidence>
<evidence type="ECO:0000256" key="16">
    <source>
        <dbReference type="ARBA" id="ARBA00048757"/>
    </source>
</evidence>
<evidence type="ECO:0000256" key="5">
    <source>
        <dbReference type="ARBA" id="ARBA00011771"/>
    </source>
</evidence>
<feature type="binding site" evidence="17">
    <location>
        <position position="240"/>
    </location>
    <ligand>
        <name>[4Fe-4S] cluster</name>
        <dbReference type="ChEBI" id="CHEBI:49883"/>
        <label>2</label>
    </ligand>
</feature>
<dbReference type="PIRSF" id="PIRSF000310">
    <property type="entry name" value="NiFe_hyd_ssu"/>
    <property type="match status" value="1"/>
</dbReference>
<sequence>MGVRPSLYEELRNQGVSRRGFLKFCGYMSSVLTLPVGSAEVIAQALASKPRPSVIWLSVQECTGCSESLLRSFEPTLESLILDSISLDYHHVLQAAAGAAAEAARDRAIEQNWGKYFLIVDGSIPGKDAGARSTTGGKAGLSLVRNAAQGAAVIASVGTCAAFGGIGAAAPNPSGAFGAADALGDLVAAGKVTAPIVNIPGCPPVPEVITGLVTYYLTYGSIPALDDLRRPKIFFGKTVHDNCTRLPFFERQQFARSFDDEGARKGWCLKDLGCKGPLTFNACTTIKWNQGTSFPMYSGHGCLGCAQPSFWDRPGGFYTKPF</sequence>
<comment type="subunit">
    <text evidence="5">Heterodimer of a large and a small subunit.</text>
</comment>
<evidence type="ECO:0000256" key="17">
    <source>
        <dbReference type="PIRSR" id="PIRSR000310-1"/>
    </source>
</evidence>
<dbReference type="InterPro" id="IPR027394">
    <property type="entry name" value="Cytochrome-c3_hydrogenase_C"/>
</dbReference>
<dbReference type="OrthoDB" id="9766729at2"/>
<keyword evidence="13 17" id="KW-0411">Iron-sulfur</keyword>
<feature type="binding site" evidence="17">
    <location>
        <position position="268"/>
    </location>
    <ligand>
        <name>[4Fe-4S] cluster</name>
        <dbReference type="ChEBI" id="CHEBI:49883"/>
        <label>2</label>
    </ligand>
</feature>
<dbReference type="PROSITE" id="PS51318">
    <property type="entry name" value="TAT"/>
    <property type="match status" value="1"/>
</dbReference>
<keyword evidence="12 17" id="KW-0408">Iron</keyword>
<dbReference type="Gene3D" id="3.40.50.700">
    <property type="entry name" value="NADH:ubiquinone oxidoreductase-like, 20kDa subunit"/>
    <property type="match status" value="1"/>
</dbReference>
<dbReference type="GO" id="GO:0009061">
    <property type="term" value="P:anaerobic respiration"/>
    <property type="evidence" value="ECO:0007669"/>
    <property type="project" value="TreeGrafter"/>
</dbReference>
<evidence type="ECO:0000256" key="9">
    <source>
        <dbReference type="ARBA" id="ARBA00022723"/>
    </source>
</evidence>
<evidence type="ECO:0000256" key="14">
    <source>
        <dbReference type="ARBA" id="ARBA00023136"/>
    </source>
</evidence>
<keyword evidence="14" id="KW-0472">Membrane</keyword>
<dbReference type="InterPro" id="IPR001821">
    <property type="entry name" value="NiFe_hydrogenase_ssu"/>
</dbReference>
<feature type="binding site" evidence="17">
    <location>
        <position position="305"/>
    </location>
    <ligand>
        <name>[3Fe-4S] cluster</name>
        <dbReference type="ChEBI" id="CHEBI:21137"/>
    </ligand>
</feature>
<feature type="binding site" evidence="17">
    <location>
        <position position="283"/>
    </location>
    <ligand>
        <name>[3Fe-4S] cluster</name>
        <dbReference type="ChEBI" id="CHEBI:21137"/>
    </ligand>
</feature>
<feature type="binding site" evidence="17">
    <location>
        <position position="65"/>
    </location>
    <ligand>
        <name>[4Fe-4S] cluster</name>
        <dbReference type="ChEBI" id="CHEBI:49883"/>
        <label>1</label>
    </ligand>
</feature>
<evidence type="ECO:0000256" key="3">
    <source>
        <dbReference type="ARBA" id="ARBA00004196"/>
    </source>
</evidence>
<dbReference type="GO" id="GO:0051539">
    <property type="term" value="F:4 iron, 4 sulfur cluster binding"/>
    <property type="evidence" value="ECO:0007669"/>
    <property type="project" value="UniProtKB-KW"/>
</dbReference>
<accession>A0A1T4SK60</accession>
<evidence type="ECO:0000259" key="19">
    <source>
        <dbReference type="Pfam" id="PF14720"/>
    </source>
</evidence>
<dbReference type="EMBL" id="FUWJ01000008">
    <property type="protein sequence ID" value="SKA28308.1"/>
    <property type="molecule type" value="Genomic_DNA"/>
</dbReference>
<evidence type="ECO:0000259" key="18">
    <source>
        <dbReference type="Pfam" id="PF01058"/>
    </source>
</evidence>
<dbReference type="InterPro" id="IPR006137">
    <property type="entry name" value="NADH_UbQ_OxRdtase-like_20kDa"/>
</dbReference>
<keyword evidence="9 17" id="KW-0479">Metal-binding</keyword>
<feature type="binding site" evidence="17">
    <location>
        <position position="243"/>
    </location>
    <ligand>
        <name>[4Fe-4S] cluster</name>
        <dbReference type="ChEBI" id="CHEBI:49883"/>
        <label>2</label>
    </ligand>
</feature>
<proteinExistence type="inferred from homology"/>
<evidence type="ECO:0000256" key="1">
    <source>
        <dbReference type="ARBA" id="ARBA00001927"/>
    </source>
</evidence>
<comment type="cofactor">
    <cofactor evidence="2">
        <name>[4Fe-4S] cluster</name>
        <dbReference type="ChEBI" id="CHEBI:49883"/>
    </cofactor>
</comment>
<comment type="catalytic activity">
    <reaction evidence="16">
        <text>H2 + A = AH2</text>
        <dbReference type="Rhea" id="RHEA:12116"/>
        <dbReference type="ChEBI" id="CHEBI:13193"/>
        <dbReference type="ChEBI" id="CHEBI:17499"/>
        <dbReference type="ChEBI" id="CHEBI:18276"/>
        <dbReference type="EC" id="1.12.99.6"/>
    </reaction>
</comment>
<keyword evidence="21" id="KW-1185">Reference proteome</keyword>
<evidence type="ECO:0000313" key="20">
    <source>
        <dbReference type="EMBL" id="SKA28308.1"/>
    </source>
</evidence>
<dbReference type="Gene3D" id="4.10.480.10">
    <property type="entry name" value="Cytochrome-c3 hydrogenase, C-terminal domain"/>
    <property type="match status" value="1"/>
</dbReference>
<evidence type="ECO:0000313" key="21">
    <source>
        <dbReference type="Proteomes" id="UP000190092"/>
    </source>
</evidence>
<evidence type="ECO:0000256" key="7">
    <source>
        <dbReference type="ARBA" id="ARBA00022475"/>
    </source>
</evidence>
<dbReference type="GO" id="GO:0009055">
    <property type="term" value="F:electron transfer activity"/>
    <property type="evidence" value="ECO:0007669"/>
    <property type="project" value="TreeGrafter"/>
</dbReference>
<comment type="cofactor">
    <cofactor evidence="1">
        <name>[3Fe-4S] cluster</name>
        <dbReference type="ChEBI" id="CHEBI:21137"/>
    </cofactor>
</comment>
<dbReference type="InterPro" id="IPR006311">
    <property type="entry name" value="TAT_signal"/>
</dbReference>
<dbReference type="GO" id="GO:0016020">
    <property type="term" value="C:membrane"/>
    <property type="evidence" value="ECO:0007669"/>
    <property type="project" value="TreeGrafter"/>
</dbReference>
<dbReference type="PANTHER" id="PTHR30013">
    <property type="entry name" value="NIFE / NIFESE HYDROGENASE SMALL SUBUNIT FAMILY MEMBER"/>
    <property type="match status" value="1"/>
</dbReference>
<evidence type="ECO:0000256" key="4">
    <source>
        <dbReference type="ARBA" id="ARBA00006605"/>
    </source>
</evidence>
<dbReference type="GO" id="GO:0030313">
    <property type="term" value="C:cell envelope"/>
    <property type="evidence" value="ECO:0007669"/>
    <property type="project" value="UniProtKB-SubCell"/>
</dbReference>
<comment type="subcellular location">
    <subcellularLocation>
        <location evidence="3">Cell envelope</location>
    </subcellularLocation>
</comment>
<gene>
    <name evidence="20" type="ORF">SAMN02745126_04772</name>
</gene>
<evidence type="ECO:0000256" key="8">
    <source>
        <dbReference type="ARBA" id="ARBA00022485"/>
    </source>
</evidence>
<feature type="binding site" evidence="17">
    <location>
        <position position="274"/>
    </location>
    <ligand>
        <name>[4Fe-4S] cluster</name>
        <dbReference type="ChEBI" id="CHEBI:49883"/>
        <label>2</label>
    </ligand>
</feature>
<keyword evidence="15 17" id="KW-0003">3Fe-4S</keyword>
<dbReference type="SUPFAM" id="SSF56770">
    <property type="entry name" value="HydA/Nqo6-like"/>
    <property type="match status" value="1"/>
</dbReference>
<keyword evidence="8 17" id="KW-0004">4Fe-4S</keyword>
<dbReference type="PRINTS" id="PR00614">
    <property type="entry name" value="NIHGNASESMLL"/>
</dbReference>
<reference evidence="21" key="1">
    <citation type="submission" date="2017-02" db="EMBL/GenBank/DDBJ databases">
        <authorList>
            <person name="Varghese N."/>
            <person name="Submissions S."/>
        </authorList>
    </citation>
    <scope>NUCLEOTIDE SEQUENCE [LARGE SCALE GENOMIC DNA]</scope>
    <source>
        <strain evidence="21">ATCC 27094</strain>
    </source>
</reference>
<keyword evidence="10" id="KW-0732">Signal</keyword>
<dbReference type="RefSeq" id="WP_085936519.1">
    <property type="nucleotide sequence ID" value="NZ_FUWJ01000008.1"/>
</dbReference>
<evidence type="ECO:0000256" key="6">
    <source>
        <dbReference type="ARBA" id="ARBA00012082"/>
    </source>
</evidence>
<keyword evidence="7" id="KW-1003">Cell membrane</keyword>
<feature type="binding site" evidence="17">
    <location>
        <position position="62"/>
    </location>
    <ligand>
        <name>[4Fe-4S] cluster</name>
        <dbReference type="ChEBI" id="CHEBI:49883"/>
        <label>1</label>
    </ligand>
</feature>
<dbReference type="NCBIfam" id="TIGR00391">
    <property type="entry name" value="hydA"/>
    <property type="match status" value="1"/>
</dbReference>
<dbReference type="GO" id="GO:0033748">
    <property type="term" value="F:hydrogenase (acceptor) activity"/>
    <property type="evidence" value="ECO:0007669"/>
    <property type="project" value="UniProtKB-EC"/>
</dbReference>
<feature type="binding site" evidence="17">
    <location>
        <position position="160"/>
    </location>
    <ligand>
        <name>[4Fe-4S] cluster</name>
        <dbReference type="ChEBI" id="CHEBI:49883"/>
        <label>1</label>
    </ligand>
</feature>
<dbReference type="Proteomes" id="UP000190092">
    <property type="component" value="Unassembled WGS sequence"/>
</dbReference>
<dbReference type="GO" id="GO:0051538">
    <property type="term" value="F:3 iron, 4 sulfur cluster binding"/>
    <property type="evidence" value="ECO:0007669"/>
    <property type="project" value="UniProtKB-KW"/>
</dbReference>
<feature type="binding site" evidence="17">
    <location>
        <position position="302"/>
    </location>
    <ligand>
        <name>[3Fe-4S] cluster</name>
        <dbReference type="ChEBI" id="CHEBI:21137"/>
    </ligand>
</feature>
<dbReference type="GO" id="GO:0046872">
    <property type="term" value="F:metal ion binding"/>
    <property type="evidence" value="ECO:0007669"/>
    <property type="project" value="UniProtKB-KW"/>
</dbReference>
<feature type="binding site" evidence="17">
    <location>
        <position position="202"/>
    </location>
    <ligand>
        <name>[4Fe-4S] cluster</name>
        <dbReference type="ChEBI" id="CHEBI:49883"/>
        <label>1</label>
    </ligand>
</feature>
<evidence type="ECO:0000256" key="2">
    <source>
        <dbReference type="ARBA" id="ARBA00001966"/>
    </source>
</evidence>
<dbReference type="GO" id="GO:0044569">
    <property type="term" value="C:[Ni-Fe] hydrogenase complex"/>
    <property type="evidence" value="ECO:0007669"/>
    <property type="project" value="TreeGrafter"/>
</dbReference>
<evidence type="ECO:0000256" key="13">
    <source>
        <dbReference type="ARBA" id="ARBA00023014"/>
    </source>
</evidence>
<organism evidence="20 21">
    <name type="scientific">Enhydrobacter aerosaccus</name>
    <dbReference type="NCBI Taxonomy" id="225324"/>
    <lineage>
        <taxon>Bacteria</taxon>
        <taxon>Pseudomonadati</taxon>
        <taxon>Pseudomonadota</taxon>
        <taxon>Alphaproteobacteria</taxon>
        <taxon>Hyphomicrobiales</taxon>
        <taxon>Enhydrobacter</taxon>
    </lineage>
</organism>
<dbReference type="GO" id="GO:0008901">
    <property type="term" value="F:ferredoxin hydrogenase activity"/>
    <property type="evidence" value="ECO:0007669"/>
    <property type="project" value="InterPro"/>
</dbReference>
<name>A0A1T4SK60_9HYPH</name>
<protein>
    <recommendedName>
        <fullName evidence="6">hydrogenase (acceptor)</fullName>
        <ecNumber evidence="6">1.12.99.6</ecNumber>
    </recommendedName>
</protein>
<dbReference type="EC" id="1.12.99.6" evidence="6"/>
<dbReference type="InterPro" id="IPR037148">
    <property type="entry name" value="NiFe-Hase_small_C_sf"/>
</dbReference>
<keyword evidence="11" id="KW-0560">Oxidoreductase</keyword>
<dbReference type="PANTHER" id="PTHR30013:SF7">
    <property type="entry name" value="HYDROGENASE-2 SMALL CHAIN"/>
    <property type="match status" value="1"/>
</dbReference>
<dbReference type="Pfam" id="PF14720">
    <property type="entry name" value="NiFe_hyd_SSU_C"/>
    <property type="match status" value="1"/>
</dbReference>
<feature type="domain" description="Cytochrome-c3 hydrogenase C-terminal" evidence="19">
    <location>
        <begin position="235"/>
        <end position="317"/>
    </location>
</feature>